<dbReference type="Proteomes" id="UP000076532">
    <property type="component" value="Unassembled WGS sequence"/>
</dbReference>
<organism evidence="1 2">
    <name type="scientific">Athelia psychrophila</name>
    <dbReference type="NCBI Taxonomy" id="1759441"/>
    <lineage>
        <taxon>Eukaryota</taxon>
        <taxon>Fungi</taxon>
        <taxon>Dikarya</taxon>
        <taxon>Basidiomycota</taxon>
        <taxon>Agaricomycotina</taxon>
        <taxon>Agaricomycetes</taxon>
        <taxon>Agaricomycetidae</taxon>
        <taxon>Atheliales</taxon>
        <taxon>Atheliaceae</taxon>
        <taxon>Athelia</taxon>
    </lineage>
</organism>
<gene>
    <name evidence="1" type="ORF">FIBSPDRAFT_902387</name>
</gene>
<dbReference type="AlphaFoldDB" id="A0A167XAD2"/>
<keyword evidence="2" id="KW-1185">Reference proteome</keyword>
<evidence type="ECO:0000313" key="2">
    <source>
        <dbReference type="Proteomes" id="UP000076532"/>
    </source>
</evidence>
<reference evidence="1 2" key="1">
    <citation type="journal article" date="2016" name="Mol. Biol. Evol.">
        <title>Comparative Genomics of Early-Diverging Mushroom-Forming Fungi Provides Insights into the Origins of Lignocellulose Decay Capabilities.</title>
        <authorList>
            <person name="Nagy L.G."/>
            <person name="Riley R."/>
            <person name="Tritt A."/>
            <person name="Adam C."/>
            <person name="Daum C."/>
            <person name="Floudas D."/>
            <person name="Sun H."/>
            <person name="Yadav J.S."/>
            <person name="Pangilinan J."/>
            <person name="Larsson K.H."/>
            <person name="Matsuura K."/>
            <person name="Barry K."/>
            <person name="Labutti K."/>
            <person name="Kuo R."/>
            <person name="Ohm R.A."/>
            <person name="Bhattacharya S.S."/>
            <person name="Shirouzu T."/>
            <person name="Yoshinaga Y."/>
            <person name="Martin F.M."/>
            <person name="Grigoriev I.V."/>
            <person name="Hibbett D.S."/>
        </authorList>
    </citation>
    <scope>NUCLEOTIDE SEQUENCE [LARGE SCALE GENOMIC DNA]</scope>
    <source>
        <strain evidence="1 2">CBS 109695</strain>
    </source>
</reference>
<evidence type="ECO:0000313" key="1">
    <source>
        <dbReference type="EMBL" id="KZP07003.1"/>
    </source>
</evidence>
<accession>A0A167XAD2</accession>
<name>A0A167XAD2_9AGAM</name>
<protein>
    <submittedName>
        <fullName evidence="1">Uncharacterized protein</fullName>
    </submittedName>
</protein>
<sequence>MPVPRVGIEPIKSLYIPDRTNTETTDEKGGYDQLGFGRVLRFRSAEVMSYPLSQLRSVKQALRPPLCSVVEPTLVYVCPDVKPRAATSRIDGRRLKTEQAPTVPGPMHTARVPGPYLPRPDLPAPTSPPLGPPYLARNVVGELRGEATPGEKEEEKAVEELESAEEEFLQLLSQGIIEREDKPQKLWPKGVVEQLDPPKQVGLLWQYPAFSAWPVANGARSQTGAGTTAEAGLSELEEGLFEEVAGQENRARLEVVLSGLLEERLAAHAVETHLNLRLVLRPPRYRDIRPDDSSAPPPKINQTGLTCRIKEVAVITAPRTAYSSSSSPTLIQLTASTRLDFTRGGICNFVHVKMDSRVMRRLGTSFLTSQTEFDFAAEPQSLTAAGDALWFDPKNVWRPVALSAYGRGHRWPSLSQTMISAAAMGGHIQPERLRAPGADYWIHRTEYGPY</sequence>
<proteinExistence type="predicted"/>
<dbReference type="EMBL" id="KV417765">
    <property type="protein sequence ID" value="KZP07003.1"/>
    <property type="molecule type" value="Genomic_DNA"/>
</dbReference>